<name>A0A0F8ZZV1_9ZZZZ</name>
<dbReference type="AlphaFoldDB" id="A0A0F8ZZV1"/>
<dbReference type="Pfam" id="PF01323">
    <property type="entry name" value="DSBA"/>
    <property type="match status" value="1"/>
</dbReference>
<accession>A0A0F8ZZV1</accession>
<comment type="caution">
    <text evidence="2">The sequence shown here is derived from an EMBL/GenBank/DDBJ whole genome shotgun (WGS) entry which is preliminary data.</text>
</comment>
<dbReference type="SUPFAM" id="SSF52833">
    <property type="entry name" value="Thioredoxin-like"/>
    <property type="match status" value="1"/>
</dbReference>
<sequence length="75" mass="9258">MTCIRYIYSFRFIEDYLEACTHQERKQIAKEFVKKKTKIIVYSDNICPFCYVGAKRIEKLRKEFNFEIEWKSFEI</sequence>
<feature type="non-terminal residue" evidence="2">
    <location>
        <position position="75"/>
    </location>
</feature>
<reference evidence="2" key="1">
    <citation type="journal article" date="2015" name="Nature">
        <title>Complex archaea that bridge the gap between prokaryotes and eukaryotes.</title>
        <authorList>
            <person name="Spang A."/>
            <person name="Saw J.H."/>
            <person name="Jorgensen S.L."/>
            <person name="Zaremba-Niedzwiedzka K."/>
            <person name="Martijn J."/>
            <person name="Lind A.E."/>
            <person name="van Eijk R."/>
            <person name="Schleper C."/>
            <person name="Guy L."/>
            <person name="Ettema T.J."/>
        </authorList>
    </citation>
    <scope>NUCLEOTIDE SEQUENCE</scope>
</reference>
<dbReference type="InterPro" id="IPR001853">
    <property type="entry name" value="DSBA-like_thioredoxin_dom"/>
</dbReference>
<dbReference type="EMBL" id="LAZR01045228">
    <property type="protein sequence ID" value="KKK99378.1"/>
    <property type="molecule type" value="Genomic_DNA"/>
</dbReference>
<dbReference type="Gene3D" id="3.40.30.10">
    <property type="entry name" value="Glutaredoxin"/>
    <property type="match status" value="1"/>
</dbReference>
<protein>
    <recommendedName>
        <fullName evidence="1">DSBA-like thioredoxin domain-containing protein</fullName>
    </recommendedName>
</protein>
<organism evidence="2">
    <name type="scientific">marine sediment metagenome</name>
    <dbReference type="NCBI Taxonomy" id="412755"/>
    <lineage>
        <taxon>unclassified sequences</taxon>
        <taxon>metagenomes</taxon>
        <taxon>ecological metagenomes</taxon>
    </lineage>
</organism>
<gene>
    <name evidence="2" type="ORF">LCGC14_2633340</name>
</gene>
<feature type="domain" description="DSBA-like thioredoxin" evidence="1">
    <location>
        <begin position="39"/>
        <end position="75"/>
    </location>
</feature>
<dbReference type="GO" id="GO:0016491">
    <property type="term" value="F:oxidoreductase activity"/>
    <property type="evidence" value="ECO:0007669"/>
    <property type="project" value="InterPro"/>
</dbReference>
<evidence type="ECO:0000259" key="1">
    <source>
        <dbReference type="Pfam" id="PF01323"/>
    </source>
</evidence>
<evidence type="ECO:0000313" key="2">
    <source>
        <dbReference type="EMBL" id="KKK99378.1"/>
    </source>
</evidence>
<dbReference type="InterPro" id="IPR036249">
    <property type="entry name" value="Thioredoxin-like_sf"/>
</dbReference>
<proteinExistence type="predicted"/>